<organism evidence="1 2">
    <name type="scientific">Polarella glacialis</name>
    <name type="common">Dinoflagellate</name>
    <dbReference type="NCBI Taxonomy" id="89957"/>
    <lineage>
        <taxon>Eukaryota</taxon>
        <taxon>Sar</taxon>
        <taxon>Alveolata</taxon>
        <taxon>Dinophyceae</taxon>
        <taxon>Suessiales</taxon>
        <taxon>Suessiaceae</taxon>
        <taxon>Polarella</taxon>
    </lineage>
</organism>
<feature type="non-terminal residue" evidence="1">
    <location>
        <position position="1"/>
    </location>
</feature>
<protein>
    <submittedName>
        <fullName evidence="1">Uncharacterized protein</fullName>
    </submittedName>
</protein>
<sequence>VPVLLDFGNCIKFSEPTRLAWCQLLVALPQASVTGVREALGVIGVVTSQTEMHPERDMEWMMAFFRDTGNRKQQLQGIQSLQNLRKSQQNSDVEALPDSMKGDKKMVKANTKRYPTELPDNIVLFFRMILLVRGLCSSLDVQLPFMQIFTWHAHRAQISRFPRATRLLSLTPPSDGRSKSIAVDCNQVLSQQIRAELERLSLERPGFGAQ</sequence>
<feature type="non-terminal residue" evidence="1">
    <location>
        <position position="210"/>
    </location>
</feature>
<accession>A0A813II44</accession>
<dbReference type="Proteomes" id="UP000626109">
    <property type="component" value="Unassembled WGS sequence"/>
</dbReference>
<reference evidence="1" key="1">
    <citation type="submission" date="2021-02" db="EMBL/GenBank/DDBJ databases">
        <authorList>
            <person name="Dougan E. K."/>
            <person name="Rhodes N."/>
            <person name="Thang M."/>
            <person name="Chan C."/>
        </authorList>
    </citation>
    <scope>NUCLEOTIDE SEQUENCE</scope>
</reference>
<name>A0A813II44_POLGL</name>
<gene>
    <name evidence="1" type="ORF">PGLA2088_LOCUS10389</name>
</gene>
<dbReference type="EMBL" id="CAJNNW010011662">
    <property type="protein sequence ID" value="CAE8653412.1"/>
    <property type="molecule type" value="Genomic_DNA"/>
</dbReference>
<dbReference type="AlphaFoldDB" id="A0A813II44"/>
<proteinExistence type="predicted"/>
<evidence type="ECO:0000313" key="1">
    <source>
        <dbReference type="EMBL" id="CAE8653412.1"/>
    </source>
</evidence>
<evidence type="ECO:0000313" key="2">
    <source>
        <dbReference type="Proteomes" id="UP000626109"/>
    </source>
</evidence>
<comment type="caution">
    <text evidence="1">The sequence shown here is derived from an EMBL/GenBank/DDBJ whole genome shotgun (WGS) entry which is preliminary data.</text>
</comment>